<feature type="domain" description="HTH cro/C1-type" evidence="4">
    <location>
        <begin position="8"/>
        <end position="62"/>
    </location>
</feature>
<comment type="caution">
    <text evidence="5">The sequence shown here is derived from an EMBL/GenBank/DDBJ whole genome shotgun (WGS) entry which is preliminary data.</text>
</comment>
<dbReference type="PANTHER" id="PTHR46797">
    <property type="entry name" value="HTH-TYPE TRANSCRIPTIONAL REGULATOR"/>
    <property type="match status" value="1"/>
</dbReference>
<dbReference type="InterPro" id="IPR001387">
    <property type="entry name" value="Cro/C1-type_HTH"/>
</dbReference>
<keyword evidence="3" id="KW-0804">Transcription</keyword>
<dbReference type="SMART" id="SM00530">
    <property type="entry name" value="HTH_XRE"/>
    <property type="match status" value="1"/>
</dbReference>
<dbReference type="PANTHER" id="PTHR46797:SF23">
    <property type="entry name" value="HTH-TYPE TRANSCRIPTIONAL REGULATOR SUTR"/>
    <property type="match status" value="1"/>
</dbReference>
<dbReference type="AlphaFoldDB" id="A0A7C5RDL7"/>
<dbReference type="GO" id="GO:0005829">
    <property type="term" value="C:cytosol"/>
    <property type="evidence" value="ECO:0007669"/>
    <property type="project" value="TreeGrafter"/>
</dbReference>
<organism evidence="5">
    <name type="scientific">Thermus caliditerrae</name>
    <dbReference type="NCBI Taxonomy" id="1330700"/>
    <lineage>
        <taxon>Bacteria</taxon>
        <taxon>Thermotogati</taxon>
        <taxon>Deinococcota</taxon>
        <taxon>Deinococci</taxon>
        <taxon>Thermales</taxon>
        <taxon>Thermaceae</taxon>
        <taxon>Thermus</taxon>
    </lineage>
</organism>
<gene>
    <name evidence="5" type="ORF">ENM28_00545</name>
</gene>
<dbReference type="GO" id="GO:0003677">
    <property type="term" value="F:DNA binding"/>
    <property type="evidence" value="ECO:0007669"/>
    <property type="project" value="UniProtKB-KW"/>
</dbReference>
<evidence type="ECO:0000259" key="4">
    <source>
        <dbReference type="PROSITE" id="PS50943"/>
    </source>
</evidence>
<proteinExistence type="predicted"/>
<evidence type="ECO:0000256" key="2">
    <source>
        <dbReference type="ARBA" id="ARBA00023125"/>
    </source>
</evidence>
<dbReference type="Pfam" id="PF01381">
    <property type="entry name" value="HTH_3"/>
    <property type="match status" value="1"/>
</dbReference>
<dbReference type="InterPro" id="IPR050807">
    <property type="entry name" value="TransReg_Diox_bact_type"/>
</dbReference>
<keyword evidence="1" id="KW-0805">Transcription regulation</keyword>
<sequence length="70" mass="7652">MTGVGSIIKRRRIELGLTQQEVAEQVGISRQYVAEIEAGRRKPTLATLERLFLVLGLSLQVKTQSDGGNA</sequence>
<dbReference type="EMBL" id="DRXE01000020">
    <property type="protein sequence ID" value="HHM67216.1"/>
    <property type="molecule type" value="Genomic_DNA"/>
</dbReference>
<evidence type="ECO:0000256" key="1">
    <source>
        <dbReference type="ARBA" id="ARBA00023015"/>
    </source>
</evidence>
<protein>
    <submittedName>
        <fullName evidence="5">XRE family transcriptional regulator</fullName>
    </submittedName>
</protein>
<reference evidence="5" key="1">
    <citation type="journal article" date="2020" name="mSystems">
        <title>Genome- and Community-Level Interaction Insights into Carbon Utilization and Element Cycling Functions of Hydrothermarchaeota in Hydrothermal Sediment.</title>
        <authorList>
            <person name="Zhou Z."/>
            <person name="Liu Y."/>
            <person name="Xu W."/>
            <person name="Pan J."/>
            <person name="Luo Z.H."/>
            <person name="Li M."/>
        </authorList>
    </citation>
    <scope>NUCLEOTIDE SEQUENCE [LARGE SCALE GENOMIC DNA]</scope>
    <source>
        <strain evidence="5">SpSt-1071</strain>
    </source>
</reference>
<accession>A0A7C5RDL7</accession>
<keyword evidence="2" id="KW-0238">DNA-binding</keyword>
<name>A0A7C5RDL7_9DEIN</name>
<dbReference type="PROSITE" id="PS50943">
    <property type="entry name" value="HTH_CROC1"/>
    <property type="match status" value="1"/>
</dbReference>
<evidence type="ECO:0000313" key="5">
    <source>
        <dbReference type="EMBL" id="HHM67216.1"/>
    </source>
</evidence>
<dbReference type="Gene3D" id="1.10.260.40">
    <property type="entry name" value="lambda repressor-like DNA-binding domains"/>
    <property type="match status" value="1"/>
</dbReference>
<dbReference type="InterPro" id="IPR010982">
    <property type="entry name" value="Lambda_DNA-bd_dom_sf"/>
</dbReference>
<dbReference type="SUPFAM" id="SSF47413">
    <property type="entry name" value="lambda repressor-like DNA-binding domains"/>
    <property type="match status" value="1"/>
</dbReference>
<dbReference type="GO" id="GO:0003700">
    <property type="term" value="F:DNA-binding transcription factor activity"/>
    <property type="evidence" value="ECO:0007669"/>
    <property type="project" value="TreeGrafter"/>
</dbReference>
<dbReference type="CDD" id="cd00093">
    <property type="entry name" value="HTH_XRE"/>
    <property type="match status" value="1"/>
</dbReference>
<evidence type="ECO:0000256" key="3">
    <source>
        <dbReference type="ARBA" id="ARBA00023163"/>
    </source>
</evidence>